<evidence type="ECO:0000313" key="4">
    <source>
        <dbReference type="Proteomes" id="UP001362999"/>
    </source>
</evidence>
<comment type="caution">
    <text evidence="3">The sequence shown here is derived from an EMBL/GenBank/DDBJ whole genome shotgun (WGS) entry which is preliminary data.</text>
</comment>
<feature type="signal peptide" evidence="2">
    <location>
        <begin position="1"/>
        <end position="21"/>
    </location>
</feature>
<keyword evidence="4" id="KW-1185">Reference proteome</keyword>
<proteinExistence type="predicted"/>
<protein>
    <submittedName>
        <fullName evidence="3">Uncharacterized protein</fullName>
    </submittedName>
</protein>
<dbReference type="EMBL" id="JAWWNJ010000111">
    <property type="protein sequence ID" value="KAK6992284.1"/>
    <property type="molecule type" value="Genomic_DNA"/>
</dbReference>
<reference evidence="3 4" key="1">
    <citation type="journal article" date="2024" name="J Genomics">
        <title>Draft genome sequencing and assembly of Favolaschia claudopus CIRM-BRFM 2984 isolated from oak limbs.</title>
        <authorList>
            <person name="Navarro D."/>
            <person name="Drula E."/>
            <person name="Chaduli D."/>
            <person name="Cazenave R."/>
            <person name="Ahrendt S."/>
            <person name="Wang J."/>
            <person name="Lipzen A."/>
            <person name="Daum C."/>
            <person name="Barry K."/>
            <person name="Grigoriev I.V."/>
            <person name="Favel A."/>
            <person name="Rosso M.N."/>
            <person name="Martin F."/>
        </authorList>
    </citation>
    <scope>NUCLEOTIDE SEQUENCE [LARGE SCALE GENOMIC DNA]</scope>
    <source>
        <strain evidence="3 4">CIRM-BRFM 2984</strain>
    </source>
</reference>
<dbReference type="Proteomes" id="UP001362999">
    <property type="component" value="Unassembled WGS sequence"/>
</dbReference>
<sequence>MQLFLQLVALVTLALGHQAMAQVTFVVAPTNANANCVPGTVISCGQTAINTGNCKGDFTPGQRCVHIASTHPGCHISLFTEEGQQGGVEASLSTASHKSVEASDDDAAWEPSPVRFTI</sequence>
<feature type="chain" id="PRO_5043429617" evidence="2">
    <location>
        <begin position="22"/>
        <end position="118"/>
    </location>
</feature>
<organism evidence="3 4">
    <name type="scientific">Favolaschia claudopus</name>
    <dbReference type="NCBI Taxonomy" id="2862362"/>
    <lineage>
        <taxon>Eukaryota</taxon>
        <taxon>Fungi</taxon>
        <taxon>Dikarya</taxon>
        <taxon>Basidiomycota</taxon>
        <taxon>Agaricomycotina</taxon>
        <taxon>Agaricomycetes</taxon>
        <taxon>Agaricomycetidae</taxon>
        <taxon>Agaricales</taxon>
        <taxon>Marasmiineae</taxon>
        <taxon>Mycenaceae</taxon>
        <taxon>Favolaschia</taxon>
    </lineage>
</organism>
<evidence type="ECO:0000256" key="1">
    <source>
        <dbReference type="SAM" id="MobiDB-lite"/>
    </source>
</evidence>
<dbReference type="AlphaFoldDB" id="A0AAV9ZTJ3"/>
<gene>
    <name evidence="3" type="ORF">R3P38DRAFT_2570464</name>
</gene>
<evidence type="ECO:0000313" key="3">
    <source>
        <dbReference type="EMBL" id="KAK6992284.1"/>
    </source>
</evidence>
<feature type="region of interest" description="Disordered" evidence="1">
    <location>
        <begin position="90"/>
        <end position="111"/>
    </location>
</feature>
<evidence type="ECO:0000256" key="2">
    <source>
        <dbReference type="SAM" id="SignalP"/>
    </source>
</evidence>
<accession>A0AAV9ZTJ3</accession>
<keyword evidence="2" id="KW-0732">Signal</keyword>
<name>A0AAV9ZTJ3_9AGAR</name>